<gene>
    <name evidence="2" type="ORF">K2173_027340</name>
</gene>
<dbReference type="EMBL" id="JAIWQS010000002">
    <property type="protein sequence ID" value="KAJ8772163.1"/>
    <property type="molecule type" value="Genomic_DNA"/>
</dbReference>
<keyword evidence="3" id="KW-1185">Reference proteome</keyword>
<comment type="caution">
    <text evidence="2">The sequence shown here is derived from an EMBL/GenBank/DDBJ whole genome shotgun (WGS) entry which is preliminary data.</text>
</comment>
<sequence length="61" mass="7059">MSTQPTTLKSLMEKSQSSIRKVTGLETQSQTSRNVEKVKYWIRLANRYGNVAQKLEIWVCL</sequence>
<name>A0AAV8U1C4_9ROSI</name>
<protein>
    <submittedName>
        <fullName evidence="2">Uncharacterized protein</fullName>
    </submittedName>
</protein>
<reference evidence="2 3" key="1">
    <citation type="submission" date="2021-09" db="EMBL/GenBank/DDBJ databases">
        <title>Genomic insights and catalytic innovation underlie evolution of tropane alkaloids biosynthesis.</title>
        <authorList>
            <person name="Wang Y.-J."/>
            <person name="Tian T."/>
            <person name="Huang J.-P."/>
            <person name="Huang S.-X."/>
        </authorList>
    </citation>
    <scope>NUCLEOTIDE SEQUENCE [LARGE SCALE GENOMIC DNA]</scope>
    <source>
        <strain evidence="2">KIB-2018</strain>
        <tissue evidence="2">Leaf</tissue>
    </source>
</reference>
<dbReference type="AlphaFoldDB" id="A0AAV8U1C4"/>
<accession>A0AAV8U1C4</accession>
<organism evidence="2 3">
    <name type="scientific">Erythroxylum novogranatense</name>
    <dbReference type="NCBI Taxonomy" id="1862640"/>
    <lineage>
        <taxon>Eukaryota</taxon>
        <taxon>Viridiplantae</taxon>
        <taxon>Streptophyta</taxon>
        <taxon>Embryophyta</taxon>
        <taxon>Tracheophyta</taxon>
        <taxon>Spermatophyta</taxon>
        <taxon>Magnoliopsida</taxon>
        <taxon>eudicotyledons</taxon>
        <taxon>Gunneridae</taxon>
        <taxon>Pentapetalae</taxon>
        <taxon>rosids</taxon>
        <taxon>fabids</taxon>
        <taxon>Malpighiales</taxon>
        <taxon>Erythroxylaceae</taxon>
        <taxon>Erythroxylum</taxon>
    </lineage>
</organism>
<dbReference type="Proteomes" id="UP001159364">
    <property type="component" value="Linkage Group LG02"/>
</dbReference>
<evidence type="ECO:0000313" key="2">
    <source>
        <dbReference type="EMBL" id="KAJ8772163.1"/>
    </source>
</evidence>
<evidence type="ECO:0000313" key="3">
    <source>
        <dbReference type="Proteomes" id="UP001159364"/>
    </source>
</evidence>
<evidence type="ECO:0000256" key="1">
    <source>
        <dbReference type="SAM" id="MobiDB-lite"/>
    </source>
</evidence>
<proteinExistence type="predicted"/>
<feature type="region of interest" description="Disordered" evidence="1">
    <location>
        <begin position="1"/>
        <end position="26"/>
    </location>
</feature>